<dbReference type="Gene3D" id="3.40.50.300">
    <property type="entry name" value="P-loop containing nucleotide triphosphate hydrolases"/>
    <property type="match status" value="1"/>
</dbReference>
<name>A0A8H4ARH2_GIGMA</name>
<dbReference type="Proteomes" id="UP000439903">
    <property type="component" value="Unassembled WGS sequence"/>
</dbReference>
<evidence type="ECO:0000313" key="2">
    <source>
        <dbReference type="Proteomes" id="UP000439903"/>
    </source>
</evidence>
<dbReference type="EMBL" id="WTPW01000300">
    <property type="protein sequence ID" value="KAF0525390.1"/>
    <property type="molecule type" value="Genomic_DNA"/>
</dbReference>
<reference evidence="1 2" key="1">
    <citation type="journal article" date="2019" name="Environ. Microbiol.">
        <title>At the nexus of three kingdoms: the genome of the mycorrhizal fungus Gigaspora margarita provides insights into plant, endobacterial and fungal interactions.</title>
        <authorList>
            <person name="Venice F."/>
            <person name="Ghignone S."/>
            <person name="Salvioli di Fossalunga A."/>
            <person name="Amselem J."/>
            <person name="Novero M."/>
            <person name="Xianan X."/>
            <person name="Sedzielewska Toro K."/>
            <person name="Morin E."/>
            <person name="Lipzen A."/>
            <person name="Grigoriev I.V."/>
            <person name="Henrissat B."/>
            <person name="Martin F.M."/>
            <person name="Bonfante P."/>
        </authorList>
    </citation>
    <scope>NUCLEOTIDE SEQUENCE [LARGE SCALE GENOMIC DNA]</scope>
    <source>
        <strain evidence="1 2">BEG34</strain>
    </source>
</reference>
<comment type="caution">
    <text evidence="1">The sequence shown here is derived from an EMBL/GenBank/DDBJ whole genome shotgun (WGS) entry which is preliminary data.</text>
</comment>
<dbReference type="OrthoDB" id="2336227at2759"/>
<keyword evidence="2" id="KW-1185">Reference proteome</keyword>
<evidence type="ECO:0000313" key="1">
    <source>
        <dbReference type="EMBL" id="KAF0525390.1"/>
    </source>
</evidence>
<dbReference type="AlphaFoldDB" id="A0A8H4ARH2"/>
<gene>
    <name evidence="1" type="ORF">F8M41_014523</name>
</gene>
<dbReference type="PANTHER" id="PTHR48419">
    <property type="entry name" value="SULFOTRANSFERASE DOMAIN-CONTAINING PROTEIN"/>
    <property type="match status" value="1"/>
</dbReference>
<dbReference type="PANTHER" id="PTHR48419:SF1">
    <property type="entry name" value="SULFOTRANSFERASE DOMAIN-CONTAINING PROTEIN"/>
    <property type="match status" value="1"/>
</dbReference>
<dbReference type="SUPFAM" id="SSF52540">
    <property type="entry name" value="P-loop containing nucleoside triphosphate hydrolases"/>
    <property type="match status" value="1"/>
</dbReference>
<organism evidence="1 2">
    <name type="scientific">Gigaspora margarita</name>
    <dbReference type="NCBI Taxonomy" id="4874"/>
    <lineage>
        <taxon>Eukaryota</taxon>
        <taxon>Fungi</taxon>
        <taxon>Fungi incertae sedis</taxon>
        <taxon>Mucoromycota</taxon>
        <taxon>Glomeromycotina</taxon>
        <taxon>Glomeromycetes</taxon>
        <taxon>Diversisporales</taxon>
        <taxon>Gigasporaceae</taxon>
        <taxon>Gigaspora</taxon>
    </lineage>
</organism>
<keyword evidence="1" id="KW-0032">Aminotransferase</keyword>
<sequence length="324" mass="38352">MQTAQWEIILIYKIGIHFDVYIWTLGGLILSKGRYFYKKAYIVNMSEQKPIVLWTHFRSVSHAFQRTFLQRPQEFHIIDGPFLEFVIDTHDQHLKAVKTGIADPSKSPDPNLFMPKILSIFGKIWKPYYDESSNKPKRMFCKEHSNFFLKAISGTSLLSNPQFLELTHTFLIRNPEKSLRSLYKAVNFIFKKNPEYFIPDFDKNLAGLKESKQIFDLIKDLNKQPIVVDADDLIDDPERVLKKYCELIGEEFKEEMIHWEAKNINEWNGNNFTITKLMVYNAENSTGFNEFTKKYEPEIEYPQIVYDAIAENKPYYDYLYQFKI</sequence>
<keyword evidence="1" id="KW-0808">Transferase</keyword>
<dbReference type="GO" id="GO:0008483">
    <property type="term" value="F:transaminase activity"/>
    <property type="evidence" value="ECO:0007669"/>
    <property type="project" value="UniProtKB-KW"/>
</dbReference>
<dbReference type="InterPro" id="IPR053226">
    <property type="entry name" value="Pyrrolopyrazine_biosynth_F"/>
</dbReference>
<proteinExistence type="predicted"/>
<accession>A0A8H4ARH2</accession>
<dbReference type="InterPro" id="IPR027417">
    <property type="entry name" value="P-loop_NTPase"/>
</dbReference>
<protein>
    <submittedName>
        <fullName evidence="1">Branched-chain-amino-acid aminotransferase-like protein 1</fullName>
    </submittedName>
</protein>